<dbReference type="EMBL" id="ABFZ02000020">
    <property type="protein sequence ID" value="EDS14401.1"/>
    <property type="molecule type" value="Genomic_DNA"/>
</dbReference>
<dbReference type="AlphaFoldDB" id="B0NRH6"/>
<dbReference type="eggNOG" id="ENOG50348H9">
    <property type="taxonomic scope" value="Bacteria"/>
</dbReference>
<protein>
    <submittedName>
        <fullName evidence="1">Uncharacterized protein</fullName>
    </submittedName>
</protein>
<reference evidence="1 2" key="1">
    <citation type="submission" date="2007-11" db="EMBL/GenBank/DDBJ databases">
        <title>Draft genome sequence of Bacteroides stercoris(ATCC 43183).</title>
        <authorList>
            <person name="Sudarsanam P."/>
            <person name="Ley R."/>
            <person name="Guruge J."/>
            <person name="Turnbaugh P.J."/>
            <person name="Mahowald M."/>
            <person name="Liep D."/>
            <person name="Gordon J."/>
        </authorList>
    </citation>
    <scope>NUCLEOTIDE SEQUENCE [LARGE SCALE GENOMIC DNA]</scope>
    <source>
        <strain evidence="1 2">ATCC 43183</strain>
    </source>
</reference>
<accession>B0NRH6</accession>
<dbReference type="HOGENOM" id="CLU_113998_0_0_10"/>
<name>B0NRH6_BACSE</name>
<reference evidence="1 2" key="2">
    <citation type="submission" date="2007-11" db="EMBL/GenBank/DDBJ databases">
        <authorList>
            <person name="Fulton L."/>
            <person name="Clifton S."/>
            <person name="Fulton B."/>
            <person name="Xu J."/>
            <person name="Minx P."/>
            <person name="Pepin K.H."/>
            <person name="Johnson M."/>
            <person name="Thiruvilangam P."/>
            <person name="Bhonagiri V."/>
            <person name="Nash W.E."/>
            <person name="Mardis E.R."/>
            <person name="Wilson R.K."/>
        </authorList>
    </citation>
    <scope>NUCLEOTIDE SEQUENCE [LARGE SCALE GENOMIC DNA]</scope>
    <source>
        <strain evidence="1 2">ATCC 43183</strain>
    </source>
</reference>
<evidence type="ECO:0000313" key="1">
    <source>
        <dbReference type="EMBL" id="EDS14401.1"/>
    </source>
</evidence>
<dbReference type="Proteomes" id="UP000004713">
    <property type="component" value="Unassembled WGS sequence"/>
</dbReference>
<gene>
    <name evidence="1" type="ORF">BACSTE_02084</name>
</gene>
<evidence type="ECO:0000313" key="2">
    <source>
        <dbReference type="Proteomes" id="UP000004713"/>
    </source>
</evidence>
<sequence>MYLLHQAFTVPLNRFSPDESVLVGFGFELCPVNIFHIQADEAFGREKKYGLRKHFVNFLLHPVAETVDGNEIRFLISGQPDIMDVTVKEFFNFPAGVDVVHIGIQNDLEHHLGVVRAATAFLIQFSETFKIQALNQGVNHAHRIVFCNILINSLRKKNGLVGIVRTKMYLCHSKELMLKDTKSLGNNKAPACESRGFVRKKQKVCILTHLLFFTPHPWKSKKQQVLFAYYKKIILLCDTKP</sequence>
<comment type="caution">
    <text evidence="1">The sequence shown here is derived from an EMBL/GenBank/DDBJ whole genome shotgun (WGS) entry which is preliminary data.</text>
</comment>
<organism evidence="1 2">
    <name type="scientific">Bacteroides stercoris ATCC 43183</name>
    <dbReference type="NCBI Taxonomy" id="449673"/>
    <lineage>
        <taxon>Bacteria</taxon>
        <taxon>Pseudomonadati</taxon>
        <taxon>Bacteroidota</taxon>
        <taxon>Bacteroidia</taxon>
        <taxon>Bacteroidales</taxon>
        <taxon>Bacteroidaceae</taxon>
        <taxon>Bacteroides</taxon>
    </lineage>
</organism>
<proteinExistence type="predicted"/>